<reference evidence="1" key="1">
    <citation type="journal article" date="2021" name="bioRxiv">
        <title>Unraveling nitrogen, sulfur and carbon metabolic pathways and microbial community transcriptional responses to substrate deprivation and toxicity stresses in a bioreactor mimicking anoxic brackish coastal sediment conditions.</title>
        <authorList>
            <person name="Martins P.D."/>
            <person name="Echeveste M.J."/>
            <person name="Arshad A."/>
            <person name="Kurth J."/>
            <person name="Ouboter H."/>
            <person name="Jetten M.S.M."/>
            <person name="Welte C.U."/>
        </authorList>
    </citation>
    <scope>NUCLEOTIDE SEQUENCE</scope>
    <source>
        <strain evidence="1">MAG_39</strain>
    </source>
</reference>
<proteinExistence type="predicted"/>
<organism evidence="1 2">
    <name type="scientific">Candidatus Nitrobium versatile</name>
    <dbReference type="NCBI Taxonomy" id="2884831"/>
    <lineage>
        <taxon>Bacteria</taxon>
        <taxon>Pseudomonadati</taxon>
        <taxon>Nitrospirota</taxon>
        <taxon>Nitrospiria</taxon>
        <taxon>Nitrospirales</taxon>
        <taxon>Nitrospiraceae</taxon>
        <taxon>Candidatus Nitrobium</taxon>
    </lineage>
</organism>
<protein>
    <submittedName>
        <fullName evidence="1">Uncharacterized protein</fullName>
    </submittedName>
</protein>
<dbReference type="AlphaFoldDB" id="A0A953M2V6"/>
<sequence>MNERKDSGLIPDWAGTRAGMAKAIVKQYDKSKSRCSNRAKCFVMIKMKNQEEL</sequence>
<evidence type="ECO:0000313" key="1">
    <source>
        <dbReference type="EMBL" id="MBZ0157954.1"/>
    </source>
</evidence>
<dbReference type="EMBL" id="JAIOIV010000132">
    <property type="protein sequence ID" value="MBZ0157954.1"/>
    <property type="molecule type" value="Genomic_DNA"/>
</dbReference>
<comment type="caution">
    <text evidence="1">The sequence shown here is derived from an EMBL/GenBank/DDBJ whole genome shotgun (WGS) entry which is preliminary data.</text>
</comment>
<accession>A0A953M2V6</accession>
<name>A0A953M2V6_9BACT</name>
<dbReference type="Proteomes" id="UP000705867">
    <property type="component" value="Unassembled WGS sequence"/>
</dbReference>
<evidence type="ECO:0000313" key="2">
    <source>
        <dbReference type="Proteomes" id="UP000705867"/>
    </source>
</evidence>
<reference evidence="1" key="2">
    <citation type="submission" date="2021-08" db="EMBL/GenBank/DDBJ databases">
        <authorList>
            <person name="Dalcin Martins P."/>
        </authorList>
    </citation>
    <scope>NUCLEOTIDE SEQUENCE</scope>
    <source>
        <strain evidence="1">MAG_39</strain>
    </source>
</reference>
<gene>
    <name evidence="1" type="ORF">K8I29_17285</name>
</gene>